<keyword evidence="10 17" id="KW-0560">Oxidoreductase</keyword>
<evidence type="ECO:0000256" key="13">
    <source>
        <dbReference type="ARBA" id="ARBA00023157"/>
    </source>
</evidence>
<dbReference type="InterPro" id="IPR003828">
    <property type="entry name" value="QueH"/>
</dbReference>
<accession>A0A9D2LU19</accession>
<reference evidence="18" key="2">
    <citation type="submission" date="2021-04" db="EMBL/GenBank/DDBJ databases">
        <authorList>
            <person name="Gilroy R."/>
        </authorList>
    </citation>
    <scope>NUCLEOTIDE SEQUENCE</scope>
    <source>
        <strain evidence="18">ChiSjej1B19-5720</strain>
    </source>
</reference>
<dbReference type="Pfam" id="PF02677">
    <property type="entry name" value="QueH"/>
    <property type="match status" value="1"/>
</dbReference>
<feature type="binding site" evidence="17">
    <location>
        <position position="30"/>
    </location>
    <ligand>
        <name>[4Fe-4S] cluster</name>
        <dbReference type="ChEBI" id="CHEBI:49883"/>
    </ligand>
</feature>
<dbReference type="HAMAP" id="MF_02089">
    <property type="entry name" value="QueH"/>
    <property type="match status" value="1"/>
</dbReference>
<dbReference type="GO" id="GO:0008616">
    <property type="term" value="P:tRNA queuosine(34) biosynthetic process"/>
    <property type="evidence" value="ECO:0007669"/>
    <property type="project" value="UniProtKB-UniRule"/>
</dbReference>
<keyword evidence="7 17" id="KW-0819">tRNA processing</keyword>
<comment type="pathway">
    <text evidence="2 17">tRNA modification; tRNA-queuosine biosynthesis.</text>
</comment>
<evidence type="ECO:0000256" key="5">
    <source>
        <dbReference type="ARBA" id="ARBA00016895"/>
    </source>
</evidence>
<feature type="binding site" evidence="17">
    <location>
        <position position="115"/>
    </location>
    <ligand>
        <name>[4Fe-4S] cluster</name>
        <dbReference type="ChEBI" id="CHEBI:49883"/>
    </ligand>
</feature>
<evidence type="ECO:0000313" key="18">
    <source>
        <dbReference type="EMBL" id="HJB29601.1"/>
    </source>
</evidence>
<evidence type="ECO:0000256" key="10">
    <source>
        <dbReference type="ARBA" id="ARBA00023002"/>
    </source>
</evidence>
<comment type="similarity">
    <text evidence="3 17">Belongs to the QueH family.</text>
</comment>
<keyword evidence="13 17" id="KW-1015">Disulfide bond</keyword>
<evidence type="ECO:0000256" key="14">
    <source>
        <dbReference type="ARBA" id="ARBA00023284"/>
    </source>
</evidence>
<keyword evidence="11 17" id="KW-0408">Iron</keyword>
<feature type="binding site" evidence="17">
    <location>
        <position position="112"/>
    </location>
    <ligand>
        <name>[4Fe-4S] cluster</name>
        <dbReference type="ChEBI" id="CHEBI:49883"/>
    </ligand>
</feature>
<comment type="function">
    <text evidence="1 17">Catalyzes the conversion of epoxyqueuosine (oQ) to queuosine (Q), which is a hypermodified base found in the wobble positions of tRNA(Asp), tRNA(Asn), tRNA(His) and tRNA(Tyr).</text>
</comment>
<dbReference type="Proteomes" id="UP000823842">
    <property type="component" value="Unassembled WGS sequence"/>
</dbReference>
<keyword evidence="14 17" id="KW-0676">Redox-active center</keyword>
<gene>
    <name evidence="17" type="primary">queH</name>
    <name evidence="18" type="ORF">IAA06_12550</name>
</gene>
<dbReference type="AlphaFoldDB" id="A0A9D2LU19"/>
<evidence type="ECO:0000256" key="15">
    <source>
        <dbReference type="ARBA" id="ARBA00031446"/>
    </source>
</evidence>
<dbReference type="EMBL" id="DWYZ01000235">
    <property type="protein sequence ID" value="HJB29601.1"/>
    <property type="molecule type" value="Genomic_DNA"/>
</dbReference>
<name>A0A9D2LU19_9FIRM</name>
<evidence type="ECO:0000256" key="9">
    <source>
        <dbReference type="ARBA" id="ARBA00022785"/>
    </source>
</evidence>
<keyword evidence="12 17" id="KW-0411">Iron-sulfur</keyword>
<dbReference type="GO" id="GO:0046872">
    <property type="term" value="F:metal ion binding"/>
    <property type="evidence" value="ECO:0007669"/>
    <property type="project" value="UniProtKB-KW"/>
</dbReference>
<evidence type="ECO:0000256" key="17">
    <source>
        <dbReference type="HAMAP-Rule" id="MF_02089"/>
    </source>
</evidence>
<keyword evidence="9 17" id="KW-0671">Queuosine biosynthesis</keyword>
<evidence type="ECO:0000256" key="8">
    <source>
        <dbReference type="ARBA" id="ARBA00022723"/>
    </source>
</evidence>
<dbReference type="PANTHER" id="PTHR36701">
    <property type="entry name" value="EPOXYQUEUOSINE REDUCTASE QUEH"/>
    <property type="match status" value="1"/>
</dbReference>
<evidence type="ECO:0000256" key="3">
    <source>
        <dbReference type="ARBA" id="ARBA00008207"/>
    </source>
</evidence>
<comment type="catalytic activity">
    <reaction evidence="16 17">
        <text>epoxyqueuosine(34) in tRNA + AH2 = queuosine(34) in tRNA + A + H2O</text>
        <dbReference type="Rhea" id="RHEA:32159"/>
        <dbReference type="Rhea" id="RHEA-COMP:18571"/>
        <dbReference type="Rhea" id="RHEA-COMP:18582"/>
        <dbReference type="ChEBI" id="CHEBI:13193"/>
        <dbReference type="ChEBI" id="CHEBI:15377"/>
        <dbReference type="ChEBI" id="CHEBI:17499"/>
        <dbReference type="ChEBI" id="CHEBI:194431"/>
        <dbReference type="ChEBI" id="CHEBI:194443"/>
        <dbReference type="EC" id="1.17.99.6"/>
    </reaction>
</comment>
<dbReference type="GO" id="GO:0052693">
    <property type="term" value="F:epoxyqueuosine reductase activity"/>
    <property type="evidence" value="ECO:0007669"/>
    <property type="project" value="UniProtKB-UniRule"/>
</dbReference>
<evidence type="ECO:0000256" key="6">
    <source>
        <dbReference type="ARBA" id="ARBA00022485"/>
    </source>
</evidence>
<evidence type="ECO:0000256" key="16">
    <source>
        <dbReference type="ARBA" id="ARBA00047415"/>
    </source>
</evidence>
<dbReference type="GO" id="GO:0051539">
    <property type="term" value="F:4 iron, 4 sulfur cluster binding"/>
    <property type="evidence" value="ECO:0007669"/>
    <property type="project" value="UniProtKB-UniRule"/>
</dbReference>
<feature type="binding site" evidence="17">
    <location>
        <position position="31"/>
    </location>
    <ligand>
        <name>[4Fe-4S] cluster</name>
        <dbReference type="ChEBI" id="CHEBI:49883"/>
    </ligand>
</feature>
<evidence type="ECO:0000256" key="12">
    <source>
        <dbReference type="ARBA" id="ARBA00023014"/>
    </source>
</evidence>
<evidence type="ECO:0000256" key="2">
    <source>
        <dbReference type="ARBA" id="ARBA00004691"/>
    </source>
</evidence>
<evidence type="ECO:0000256" key="11">
    <source>
        <dbReference type="ARBA" id="ARBA00023004"/>
    </source>
</evidence>
<keyword evidence="8 17" id="KW-0479">Metal-binding</keyword>
<comment type="caution">
    <text evidence="18">The sequence shown here is derived from an EMBL/GenBank/DDBJ whole genome shotgun (WGS) entry which is preliminary data.</text>
</comment>
<reference evidence="18" key="1">
    <citation type="journal article" date="2021" name="PeerJ">
        <title>Extensive microbial diversity within the chicken gut microbiome revealed by metagenomics and culture.</title>
        <authorList>
            <person name="Gilroy R."/>
            <person name="Ravi A."/>
            <person name="Getino M."/>
            <person name="Pursley I."/>
            <person name="Horton D.L."/>
            <person name="Alikhan N.F."/>
            <person name="Baker D."/>
            <person name="Gharbi K."/>
            <person name="Hall N."/>
            <person name="Watson M."/>
            <person name="Adriaenssens E.M."/>
            <person name="Foster-Nyarko E."/>
            <person name="Jarju S."/>
            <person name="Secka A."/>
            <person name="Antonio M."/>
            <person name="Oren A."/>
            <person name="Chaudhuri R.R."/>
            <person name="La Ragione R."/>
            <person name="Hildebrand F."/>
            <person name="Pallen M.J."/>
        </authorList>
    </citation>
    <scope>NUCLEOTIDE SEQUENCE</scope>
    <source>
        <strain evidence="18">ChiSjej1B19-5720</strain>
    </source>
</reference>
<dbReference type="PANTHER" id="PTHR36701:SF1">
    <property type="entry name" value="EPOXYQUEUOSINE REDUCTASE QUEH"/>
    <property type="match status" value="1"/>
</dbReference>
<proteinExistence type="inferred from homology"/>
<feature type="disulfide bond" description="Redox-active" evidence="17">
    <location>
        <begin position="194"/>
        <end position="196"/>
    </location>
</feature>
<sequence length="205" mass="24479">MNRNYQKELEKLLDREQNEGRIPRLFLHACCAPCSSYVLEYLSQYFEITIFFYNPNIFPDEEYKKRAEELRRMIKEMEFIHPVKFEEGEYRPEDFFAMAKGLEEEAEGGRRCFACYRMRMEEAAKKAREGGYDYFTTTLSISPLKNAAKINEIGEELADIYEVEHLPSDFKKKDGYKRSIELSRQYNLYRQDYCGCVFSKKNKKN</sequence>
<evidence type="ECO:0000256" key="4">
    <source>
        <dbReference type="ARBA" id="ARBA00012622"/>
    </source>
</evidence>
<evidence type="ECO:0000313" key="19">
    <source>
        <dbReference type="Proteomes" id="UP000823842"/>
    </source>
</evidence>
<dbReference type="EC" id="1.17.99.6" evidence="4 17"/>
<keyword evidence="6 17" id="KW-0004">4Fe-4S</keyword>
<protein>
    <recommendedName>
        <fullName evidence="5 17">Epoxyqueuosine reductase QueH</fullName>
        <ecNumber evidence="4 17">1.17.99.6</ecNumber>
    </recommendedName>
    <alternativeName>
        <fullName evidence="15 17">Queuosine biosynthesis protein QueH</fullName>
    </alternativeName>
</protein>
<evidence type="ECO:0000256" key="7">
    <source>
        <dbReference type="ARBA" id="ARBA00022694"/>
    </source>
</evidence>
<evidence type="ECO:0000256" key="1">
    <source>
        <dbReference type="ARBA" id="ARBA00002268"/>
    </source>
</evidence>
<organism evidence="18 19">
    <name type="scientific">Candidatus Blautia faecavium</name>
    <dbReference type="NCBI Taxonomy" id="2838487"/>
    <lineage>
        <taxon>Bacteria</taxon>
        <taxon>Bacillati</taxon>
        <taxon>Bacillota</taxon>
        <taxon>Clostridia</taxon>
        <taxon>Lachnospirales</taxon>
        <taxon>Lachnospiraceae</taxon>
        <taxon>Blautia</taxon>
    </lineage>
</organism>